<gene>
    <name evidence="2" type="ORF">FIV01_03710</name>
</gene>
<dbReference type="Pfam" id="PF07556">
    <property type="entry name" value="DUF1538"/>
    <property type="match status" value="1"/>
</dbReference>
<evidence type="ECO:0008006" key="4">
    <source>
        <dbReference type="Google" id="ProtNLM"/>
    </source>
</evidence>
<feature type="transmembrane region" description="Helical" evidence="1">
    <location>
        <begin position="164"/>
        <end position="182"/>
    </location>
</feature>
<keyword evidence="3" id="KW-1185">Reference proteome</keyword>
<dbReference type="Proteomes" id="UP000326936">
    <property type="component" value="Chromosome"/>
</dbReference>
<dbReference type="InterPro" id="IPR011435">
    <property type="entry name" value="UmpAB"/>
</dbReference>
<dbReference type="EMBL" id="CP045350">
    <property type="protein sequence ID" value="QFT25544.1"/>
    <property type="molecule type" value="Genomic_DNA"/>
</dbReference>
<accession>A0A5P9CH27</accession>
<name>A0A5P9CH27_9VIBR</name>
<feature type="transmembrane region" description="Helical" evidence="1">
    <location>
        <begin position="44"/>
        <end position="66"/>
    </location>
</feature>
<organism evidence="2 3">
    <name type="scientific">Vibrio aquimaris</name>
    <dbReference type="NCBI Taxonomy" id="2587862"/>
    <lineage>
        <taxon>Bacteria</taxon>
        <taxon>Pseudomonadati</taxon>
        <taxon>Pseudomonadota</taxon>
        <taxon>Gammaproteobacteria</taxon>
        <taxon>Vibrionales</taxon>
        <taxon>Vibrionaceae</taxon>
        <taxon>Vibrio</taxon>
    </lineage>
</organism>
<keyword evidence="1" id="KW-0472">Membrane</keyword>
<dbReference type="AlphaFoldDB" id="A0A5P9CH27"/>
<evidence type="ECO:0000313" key="2">
    <source>
        <dbReference type="EMBL" id="QFT25544.1"/>
    </source>
</evidence>
<feature type="transmembrane region" description="Helical" evidence="1">
    <location>
        <begin position="14"/>
        <end position="32"/>
    </location>
</feature>
<reference evidence="2 3" key="1">
    <citation type="submission" date="2019-10" db="EMBL/GenBank/DDBJ databases">
        <title>Complete genome sequence of Vibrio sp. strain THAF100, isolated from non-filtered water from the water column of tank 6 of a marine aquarium containing stony-coral fragments. Water maintained at 26 degree C.</title>
        <authorList>
            <person name="Ruckert C."/>
            <person name="Franco A."/>
            <person name="Kalinowski J."/>
            <person name="Glaeser S."/>
        </authorList>
    </citation>
    <scope>NUCLEOTIDE SEQUENCE [LARGE SCALE GENOMIC DNA]</scope>
    <source>
        <strain evidence="2 3">THAF100</strain>
    </source>
</reference>
<evidence type="ECO:0000256" key="1">
    <source>
        <dbReference type="SAM" id="Phobius"/>
    </source>
</evidence>
<proteinExistence type="predicted"/>
<dbReference type="RefSeq" id="WP_152429806.1">
    <property type="nucleotide sequence ID" value="NZ_CBCSDK010000003.1"/>
</dbReference>
<dbReference type="OrthoDB" id="9781614at2"/>
<feature type="transmembrane region" description="Helical" evidence="1">
    <location>
        <begin position="194"/>
        <end position="214"/>
    </location>
</feature>
<sequence>MIVWSEFIGTFSNTIIDVLPIASIIFGFQFAVLRRPVTNWPKVVAGFGYVILGLSLFLIGLELALFPLGETMAMQLTQPSFLQEFGTASEGNIGWQDYYWVYLFAFCIGFSTTIAEPSLIAVAIKANQVSAGAISVNGLRIAVALGVAFGISLGSYRIVVGDPIHYYIITGYIVVVAQTFYAPKLIVPLAYDSGGVTTSTVTVPLVAALGLGLASTVPGRNPMIDGFGLIAFASLFPIISVMGYAQITHWLGKSSSKEDKENAL</sequence>
<keyword evidence="1" id="KW-0812">Transmembrane</keyword>
<feature type="transmembrane region" description="Helical" evidence="1">
    <location>
        <begin position="99"/>
        <end position="124"/>
    </location>
</feature>
<dbReference type="KEGG" id="vaq:FIV01_03710"/>
<feature type="transmembrane region" description="Helical" evidence="1">
    <location>
        <begin position="226"/>
        <end position="247"/>
    </location>
</feature>
<feature type="transmembrane region" description="Helical" evidence="1">
    <location>
        <begin position="136"/>
        <end position="158"/>
    </location>
</feature>
<keyword evidence="1" id="KW-1133">Transmembrane helix</keyword>
<evidence type="ECO:0000313" key="3">
    <source>
        <dbReference type="Proteomes" id="UP000326936"/>
    </source>
</evidence>
<protein>
    <recommendedName>
        <fullName evidence="4">DUF1538 domain-containing protein</fullName>
    </recommendedName>
</protein>